<proteinExistence type="predicted"/>
<name>A0A396RXG1_9SPHN</name>
<sequence>MLVMACALPAHAQPAPAPAPPPDCRMVGDVPSRTGEPQFLRIDPAAAERMATIGLDRAGIFARMAETSIPETMGCWAMPAGNFDSQLISVGMAQWNYGTGSLQPVLVRWRESFGSRRKFKRALAELAPVSGEFLFSEDCVAVPVRDRCRKGILAAQYPDGKLGPVLEAELKALFESDSMLQVQTDAYIDLLDEVRLELARVFPSGPITPRKVRWAIDTRVQQKGLPPSEDVARLRRKLAAMPEAERWPRLRAIFAWYKALAETIDQDGIVRDYAWNVDRWSCMIDARLIDPEQYELLHLTFLKSRTAIGNSGRWQALTFSRRAKIILGVGSVSGRRDGDCPLRPFTP</sequence>
<dbReference type="Proteomes" id="UP000266693">
    <property type="component" value="Unassembled WGS sequence"/>
</dbReference>
<evidence type="ECO:0000313" key="2">
    <source>
        <dbReference type="Proteomes" id="UP000266693"/>
    </source>
</evidence>
<reference evidence="1 2" key="1">
    <citation type="submission" date="2018-08" db="EMBL/GenBank/DDBJ databases">
        <title>The multiple taxonomic identification of Sphingomonas gilva.</title>
        <authorList>
            <person name="Zhu D."/>
            <person name="Zheng S."/>
        </authorList>
    </citation>
    <scope>NUCLEOTIDE SEQUENCE [LARGE SCALE GENOMIC DNA]</scope>
    <source>
        <strain evidence="1 2">ZDH117</strain>
    </source>
</reference>
<evidence type="ECO:0000313" key="1">
    <source>
        <dbReference type="EMBL" id="RHW18411.1"/>
    </source>
</evidence>
<comment type="caution">
    <text evidence="1">The sequence shown here is derived from an EMBL/GenBank/DDBJ whole genome shotgun (WGS) entry which is preliminary data.</text>
</comment>
<dbReference type="EMBL" id="QWLV01000002">
    <property type="protein sequence ID" value="RHW18411.1"/>
    <property type="molecule type" value="Genomic_DNA"/>
</dbReference>
<gene>
    <name evidence="1" type="ORF">D1610_08130</name>
</gene>
<organism evidence="1 2">
    <name type="scientific">Sphingomonas gilva</name>
    <dbReference type="NCBI Taxonomy" id="2305907"/>
    <lineage>
        <taxon>Bacteria</taxon>
        <taxon>Pseudomonadati</taxon>
        <taxon>Pseudomonadota</taxon>
        <taxon>Alphaproteobacteria</taxon>
        <taxon>Sphingomonadales</taxon>
        <taxon>Sphingomonadaceae</taxon>
        <taxon>Sphingomonas</taxon>
    </lineage>
</organism>
<dbReference type="AlphaFoldDB" id="A0A396RXG1"/>
<accession>A0A396RXG1</accession>
<protein>
    <submittedName>
        <fullName evidence="1">Uncharacterized protein</fullName>
    </submittedName>
</protein>
<keyword evidence="2" id="KW-1185">Reference proteome</keyword>